<keyword evidence="5" id="KW-0539">Nucleus</keyword>
<dbReference type="PANTHER" id="PTHR47424:SF9">
    <property type="entry name" value="TAH-2"/>
    <property type="match status" value="1"/>
</dbReference>
<evidence type="ECO:0000313" key="9">
    <source>
        <dbReference type="Proteomes" id="UP000191342"/>
    </source>
</evidence>
<comment type="caution">
    <text evidence="8">The sequence shown here is derived from an EMBL/GenBank/DDBJ whole genome shotgun (WGS) entry which is preliminary data.</text>
</comment>
<accession>A0A1V6T6U6</accession>
<dbReference type="InterPro" id="IPR001138">
    <property type="entry name" value="Zn2Cys6_DnaBD"/>
</dbReference>
<dbReference type="CDD" id="cd00067">
    <property type="entry name" value="GAL4"/>
    <property type="match status" value="1"/>
</dbReference>
<reference evidence="9" key="1">
    <citation type="journal article" date="2017" name="Nat. Microbiol.">
        <title>Global analysis of biosynthetic gene clusters reveals vast potential of secondary metabolite production in Penicillium species.</title>
        <authorList>
            <person name="Nielsen J.C."/>
            <person name="Grijseels S."/>
            <person name="Prigent S."/>
            <person name="Ji B."/>
            <person name="Dainat J."/>
            <person name="Nielsen K.F."/>
            <person name="Frisvad J.C."/>
            <person name="Workman M."/>
            <person name="Nielsen J."/>
        </authorList>
    </citation>
    <scope>NUCLEOTIDE SEQUENCE [LARGE SCALE GENOMIC DNA]</scope>
    <source>
        <strain evidence="9">IBT 14082</strain>
    </source>
</reference>
<dbReference type="GO" id="GO:0008270">
    <property type="term" value="F:zinc ion binding"/>
    <property type="evidence" value="ECO:0007669"/>
    <property type="project" value="InterPro"/>
</dbReference>
<keyword evidence="9" id="KW-1185">Reference proteome</keyword>
<evidence type="ECO:0000256" key="3">
    <source>
        <dbReference type="ARBA" id="ARBA00023125"/>
    </source>
</evidence>
<proteinExistence type="predicted"/>
<feature type="region of interest" description="Disordered" evidence="6">
    <location>
        <begin position="728"/>
        <end position="755"/>
    </location>
</feature>
<keyword evidence="2" id="KW-0805">Transcription regulation</keyword>
<dbReference type="GO" id="GO:0000978">
    <property type="term" value="F:RNA polymerase II cis-regulatory region sequence-specific DNA binding"/>
    <property type="evidence" value="ECO:0007669"/>
    <property type="project" value="TreeGrafter"/>
</dbReference>
<keyword evidence="3" id="KW-0238">DNA-binding</keyword>
<feature type="compositionally biased region" description="Basic and acidic residues" evidence="6">
    <location>
        <begin position="732"/>
        <end position="742"/>
    </location>
</feature>
<dbReference type="EMBL" id="MLQL01000013">
    <property type="protein sequence ID" value="OQE22042.1"/>
    <property type="molecule type" value="Genomic_DNA"/>
</dbReference>
<evidence type="ECO:0000256" key="6">
    <source>
        <dbReference type="SAM" id="MobiDB-lite"/>
    </source>
</evidence>
<keyword evidence="1" id="KW-0479">Metal-binding</keyword>
<evidence type="ECO:0000256" key="5">
    <source>
        <dbReference type="ARBA" id="ARBA00023242"/>
    </source>
</evidence>
<evidence type="ECO:0000313" key="8">
    <source>
        <dbReference type="EMBL" id="OQE22042.1"/>
    </source>
</evidence>
<feature type="region of interest" description="Disordered" evidence="6">
    <location>
        <begin position="1"/>
        <end position="22"/>
    </location>
</feature>
<keyword evidence="4" id="KW-0804">Transcription</keyword>
<dbReference type="GO" id="GO:0005634">
    <property type="term" value="C:nucleus"/>
    <property type="evidence" value="ECO:0007669"/>
    <property type="project" value="TreeGrafter"/>
</dbReference>
<protein>
    <recommendedName>
        <fullName evidence="7">Zn(2)-C6 fungal-type domain-containing protein</fullName>
    </recommendedName>
</protein>
<dbReference type="Pfam" id="PF00172">
    <property type="entry name" value="Zn_clus"/>
    <property type="match status" value="1"/>
</dbReference>
<dbReference type="Pfam" id="PF04082">
    <property type="entry name" value="Fungal_trans"/>
    <property type="match status" value="1"/>
</dbReference>
<dbReference type="PROSITE" id="PS50048">
    <property type="entry name" value="ZN2_CY6_FUNGAL_2"/>
    <property type="match status" value="1"/>
</dbReference>
<dbReference type="AlphaFoldDB" id="A0A1V6T6U6"/>
<dbReference type="InterPro" id="IPR036864">
    <property type="entry name" value="Zn2-C6_fun-type_DNA-bd_sf"/>
</dbReference>
<dbReference type="OrthoDB" id="3266505at2759"/>
<name>A0A1V6T6U6_9EURO</name>
<evidence type="ECO:0000256" key="1">
    <source>
        <dbReference type="ARBA" id="ARBA00022723"/>
    </source>
</evidence>
<dbReference type="InterPro" id="IPR007219">
    <property type="entry name" value="XnlR_reg_dom"/>
</dbReference>
<organism evidence="8 9">
    <name type="scientific">Penicillium flavigenum</name>
    <dbReference type="NCBI Taxonomy" id="254877"/>
    <lineage>
        <taxon>Eukaryota</taxon>
        <taxon>Fungi</taxon>
        <taxon>Dikarya</taxon>
        <taxon>Ascomycota</taxon>
        <taxon>Pezizomycotina</taxon>
        <taxon>Eurotiomycetes</taxon>
        <taxon>Eurotiomycetidae</taxon>
        <taxon>Eurotiales</taxon>
        <taxon>Aspergillaceae</taxon>
        <taxon>Penicillium</taxon>
    </lineage>
</organism>
<evidence type="ECO:0000256" key="2">
    <source>
        <dbReference type="ARBA" id="ARBA00023015"/>
    </source>
</evidence>
<evidence type="ECO:0000256" key="4">
    <source>
        <dbReference type="ARBA" id="ARBA00023163"/>
    </source>
</evidence>
<dbReference type="CDD" id="cd12148">
    <property type="entry name" value="fungal_TF_MHR"/>
    <property type="match status" value="1"/>
</dbReference>
<dbReference type="GO" id="GO:0000981">
    <property type="term" value="F:DNA-binding transcription factor activity, RNA polymerase II-specific"/>
    <property type="evidence" value="ECO:0007669"/>
    <property type="project" value="InterPro"/>
</dbReference>
<gene>
    <name evidence="8" type="ORF">PENFLA_c013G00906</name>
</gene>
<dbReference type="SMART" id="SM00066">
    <property type="entry name" value="GAL4"/>
    <property type="match status" value="1"/>
</dbReference>
<feature type="domain" description="Zn(2)-C6 fungal-type" evidence="7">
    <location>
        <begin position="23"/>
        <end position="52"/>
    </location>
</feature>
<dbReference type="GO" id="GO:0000435">
    <property type="term" value="P:positive regulation of transcription from RNA polymerase II promoter by galactose"/>
    <property type="evidence" value="ECO:0007669"/>
    <property type="project" value="TreeGrafter"/>
</dbReference>
<dbReference type="STRING" id="254877.A0A1V6T6U6"/>
<feature type="region of interest" description="Disordered" evidence="6">
    <location>
        <begin position="57"/>
        <end position="124"/>
    </location>
</feature>
<dbReference type="SUPFAM" id="SSF57701">
    <property type="entry name" value="Zn2/Cys6 DNA-binding domain"/>
    <property type="match status" value="1"/>
</dbReference>
<dbReference type="Gene3D" id="4.10.240.10">
    <property type="entry name" value="Zn(2)-C6 fungal-type DNA-binding domain"/>
    <property type="match status" value="1"/>
</dbReference>
<dbReference type="GO" id="GO:0006351">
    <property type="term" value="P:DNA-templated transcription"/>
    <property type="evidence" value="ECO:0007669"/>
    <property type="project" value="InterPro"/>
</dbReference>
<dbReference type="InterPro" id="IPR051127">
    <property type="entry name" value="Fungal_SecMet_Regulators"/>
</dbReference>
<dbReference type="PROSITE" id="PS00463">
    <property type="entry name" value="ZN2_CY6_FUNGAL_1"/>
    <property type="match status" value="1"/>
</dbReference>
<dbReference type="Proteomes" id="UP000191342">
    <property type="component" value="Unassembled WGS sequence"/>
</dbReference>
<sequence>MQESASPGATQAHPKQLGTRRHACDRCRRQKLKCDITKPCSLCVRSGFNCLTTSTPLRKSKQAQKMMAERRRSTNQAQPHPPPISTTSPPLSERPERPERPVNSPQASHSAGSCHDGNPESLPRPHRYAQVSAVELTDELFRMHNTASMVSPTETSNTSALPGGGPRPIRDLHDQVNERGAPLTSHFNGLVLPSRQICDFLLQSYWKSVHWFMMIFHRSSLKKQYEDVIGKREVTPRQNGIAVLLLMVLALGARYTSEEQGSQIGLTEQERSLLQDNMMSQVRAHFFEILDAGGLECVQCCILLSTFDLYNGKPNLALPVLGAGIGSAQAQGLHKESLWGPAPEAVLEDRKRTCMPRDMEDTQAVHPLLNSLEYTATNHPARVTLGTYQRYKFELYTIASSIIGSIYNLASPKSGDVRRQAAVINTKLVDWFERLPAELRLKNNPELHMDNLSSNELEVYRLFELQALVLQLAYDNVQIVLHRPFLRYTGQLTMGPNPRSPENRPTSFDQCKHCARRTCSILPRYAPVLLAAKNTHAVAYIAMQNFTAGVTLGMVALSDPGSAQSQDAKKGVANSISLQKNLAASSIVPSQTVKVLEGLLHLIFQREMQTFLDGAPFDMTTLYSPNPEGDLAASIAQEGHVSDRVGRLENERFGSAQLSQSRDNTDYFPEHLSAGGRLHVDAEIETTTGPGVGAYSNSLLPLYAGVDQALDSVQQVLWECSDPMTNLSNYRPADDESWRDQRPSAGNLQRSNDEVPFNSQIPSLEPVPECLNELNLSLPGQSWVWNWTNTP</sequence>
<dbReference type="PANTHER" id="PTHR47424">
    <property type="entry name" value="REGULATORY PROTEIN GAL4"/>
    <property type="match status" value="1"/>
</dbReference>
<evidence type="ECO:0000259" key="7">
    <source>
        <dbReference type="PROSITE" id="PS50048"/>
    </source>
</evidence>